<keyword evidence="1" id="KW-1133">Transmembrane helix</keyword>
<keyword evidence="1" id="KW-0472">Membrane</keyword>
<accession>A0A8T8SA23</accession>
<reference evidence="2" key="1">
    <citation type="submission" date="2016-04" db="EMBL/GenBank/DDBJ databases">
        <authorList>
            <person name="Nguyen H.D."/>
            <person name="Samba Siva P."/>
            <person name="Cullis J."/>
            <person name="Levesque C.A."/>
            <person name="Hambleton S."/>
        </authorList>
    </citation>
    <scope>NUCLEOTIDE SEQUENCE</scope>
    <source>
        <strain evidence="2">DAOMC 236416</strain>
    </source>
</reference>
<keyword evidence="1" id="KW-0812">Transmembrane</keyword>
<organism evidence="2 3">
    <name type="scientific">Tilletia indica</name>
    <dbReference type="NCBI Taxonomy" id="43049"/>
    <lineage>
        <taxon>Eukaryota</taxon>
        <taxon>Fungi</taxon>
        <taxon>Dikarya</taxon>
        <taxon>Basidiomycota</taxon>
        <taxon>Ustilaginomycotina</taxon>
        <taxon>Exobasidiomycetes</taxon>
        <taxon>Tilletiales</taxon>
        <taxon>Tilletiaceae</taxon>
        <taxon>Tilletia</taxon>
    </lineage>
</organism>
<proteinExistence type="predicted"/>
<keyword evidence="3" id="KW-1185">Reference proteome</keyword>
<sequence length="150" mass="16012">MDAMDHYTQETKLQARAIEGLKGARIPVRVVAAIGVTGLVVGAGLGYDLCLALHHSHNNARRSVPLGRGVEAAPLVTVDTDARAKLKDRSPLSTPTKTMMIDVKTRDRVSSIAKVLLAVPVAGCAIGLGYYLGVKLHKPHRHDDHTPQGP</sequence>
<dbReference type="AlphaFoldDB" id="A0A8T8SA23"/>
<dbReference type="Proteomes" id="UP000077521">
    <property type="component" value="Unassembled WGS sequence"/>
</dbReference>
<feature type="transmembrane region" description="Helical" evidence="1">
    <location>
        <begin position="115"/>
        <end position="133"/>
    </location>
</feature>
<evidence type="ECO:0000256" key="1">
    <source>
        <dbReference type="SAM" id="Phobius"/>
    </source>
</evidence>
<feature type="transmembrane region" description="Helical" evidence="1">
    <location>
        <begin position="30"/>
        <end position="53"/>
    </location>
</feature>
<dbReference type="EMBL" id="LWDF02002548">
    <property type="protein sequence ID" value="KAE8235825.1"/>
    <property type="molecule type" value="Genomic_DNA"/>
</dbReference>
<protein>
    <submittedName>
        <fullName evidence="2">Uncharacterized protein</fullName>
    </submittedName>
</protein>
<evidence type="ECO:0000313" key="2">
    <source>
        <dbReference type="EMBL" id="KAE8235825.1"/>
    </source>
</evidence>
<gene>
    <name evidence="2" type="ORF">A4X13_0g9365</name>
</gene>
<reference evidence="2" key="2">
    <citation type="journal article" date="2019" name="IMA Fungus">
        <title>Genome sequencing and comparison of five Tilletia species to identify candidate genes for the detection of regulated species infecting wheat.</title>
        <authorList>
            <person name="Nguyen H.D.T."/>
            <person name="Sultana T."/>
            <person name="Kesanakurti P."/>
            <person name="Hambleton S."/>
        </authorList>
    </citation>
    <scope>NUCLEOTIDE SEQUENCE</scope>
    <source>
        <strain evidence="2">DAOMC 236416</strain>
    </source>
</reference>
<evidence type="ECO:0000313" key="3">
    <source>
        <dbReference type="Proteomes" id="UP000077521"/>
    </source>
</evidence>
<comment type="caution">
    <text evidence="2">The sequence shown here is derived from an EMBL/GenBank/DDBJ whole genome shotgun (WGS) entry which is preliminary data.</text>
</comment>
<name>A0A8T8SA23_9BASI</name>